<evidence type="ECO:0000313" key="3">
    <source>
        <dbReference type="Proteomes" id="UP001163203"/>
    </source>
</evidence>
<reference evidence="2" key="1">
    <citation type="submission" date="2022-11" db="EMBL/GenBank/DDBJ databases">
        <authorList>
            <person name="Mo P."/>
        </authorList>
    </citation>
    <scope>NUCLEOTIDE SEQUENCE</scope>
    <source>
        <strain evidence="2">HUAS 11-8</strain>
    </source>
</reference>
<dbReference type="EMBL" id="CP113836">
    <property type="protein sequence ID" value="WAL65283.1"/>
    <property type="molecule type" value="Genomic_DNA"/>
</dbReference>
<accession>A0ABY7B0R2</accession>
<protein>
    <submittedName>
        <fullName evidence="2">Maleylpyruvate isomerase family mycothiol-dependent enzyme</fullName>
    </submittedName>
</protein>
<dbReference type="SUPFAM" id="SSF109854">
    <property type="entry name" value="DinB/YfiT-like putative metalloenzymes"/>
    <property type="match status" value="1"/>
</dbReference>
<name>A0ABY7B0R2_9PSEU</name>
<keyword evidence="2" id="KW-0413">Isomerase</keyword>
<dbReference type="InterPro" id="IPR024344">
    <property type="entry name" value="MDMPI_metal-binding"/>
</dbReference>
<feature type="domain" description="Mycothiol-dependent maleylpyruvate isomerase metal-binding" evidence="1">
    <location>
        <begin position="10"/>
        <end position="127"/>
    </location>
</feature>
<sequence length="245" mass="26298">MEHSRFLSSIREQCEALRTAARAAGPDAPVPTCPKWTVSRLVGHLGRVHSRVRKAVADPSGREVEPDRPPEDWAALLTWFDQQRASLVETLADPATPAWLPFARYPATAGSWARRQAHEAAIHRLDAEHALAGSADASAVPSLVFDSGFAADGIDELITRVLPTTGRWREGTVTGTVVLHAADAGQTWTVRVAPGEPPRLEHGGGLDADTTIAGTADAVYRRVWRRPSHAVVTGNAQLLEPLAGP</sequence>
<dbReference type="GO" id="GO:0016853">
    <property type="term" value="F:isomerase activity"/>
    <property type="evidence" value="ECO:0007669"/>
    <property type="project" value="UniProtKB-KW"/>
</dbReference>
<proteinExistence type="predicted"/>
<dbReference type="Proteomes" id="UP001163203">
    <property type="component" value="Chromosome"/>
</dbReference>
<dbReference type="InterPro" id="IPR034660">
    <property type="entry name" value="DinB/YfiT-like"/>
</dbReference>
<dbReference type="RefSeq" id="WP_268755447.1">
    <property type="nucleotide sequence ID" value="NZ_CP113836.1"/>
</dbReference>
<dbReference type="InterPro" id="IPR017517">
    <property type="entry name" value="Maleyloyr_isom"/>
</dbReference>
<organism evidence="2 3">
    <name type="scientific">Amycolatopsis cynarae</name>
    <dbReference type="NCBI Taxonomy" id="2995223"/>
    <lineage>
        <taxon>Bacteria</taxon>
        <taxon>Bacillati</taxon>
        <taxon>Actinomycetota</taxon>
        <taxon>Actinomycetes</taxon>
        <taxon>Pseudonocardiales</taxon>
        <taxon>Pseudonocardiaceae</taxon>
        <taxon>Amycolatopsis</taxon>
    </lineage>
</organism>
<evidence type="ECO:0000259" key="1">
    <source>
        <dbReference type="Pfam" id="PF11716"/>
    </source>
</evidence>
<dbReference type="PANTHER" id="PTHR40758">
    <property type="entry name" value="CONSERVED PROTEIN"/>
    <property type="match status" value="1"/>
</dbReference>
<gene>
    <name evidence="2" type="ORF">ORV05_30990</name>
</gene>
<dbReference type="PANTHER" id="PTHR40758:SF1">
    <property type="entry name" value="CONSERVED PROTEIN"/>
    <property type="match status" value="1"/>
</dbReference>
<keyword evidence="3" id="KW-1185">Reference proteome</keyword>
<dbReference type="Pfam" id="PF11716">
    <property type="entry name" value="MDMPI_N"/>
    <property type="match status" value="1"/>
</dbReference>
<dbReference type="NCBIfam" id="TIGR03083">
    <property type="entry name" value="maleylpyruvate isomerase family mycothiol-dependent enzyme"/>
    <property type="match status" value="1"/>
</dbReference>
<evidence type="ECO:0000313" key="2">
    <source>
        <dbReference type="EMBL" id="WAL65283.1"/>
    </source>
</evidence>